<dbReference type="SUPFAM" id="SSF51726">
    <property type="entry name" value="UROD/MetE-like"/>
    <property type="match status" value="1"/>
</dbReference>
<organism evidence="1 2">
    <name type="scientific">candidate division MSBL1 archaeon SCGC-AAA261O19</name>
    <dbReference type="NCBI Taxonomy" id="1698277"/>
    <lineage>
        <taxon>Archaea</taxon>
        <taxon>Methanobacteriati</taxon>
        <taxon>Methanobacteriota</taxon>
        <taxon>candidate division MSBL1</taxon>
    </lineage>
</organism>
<name>A0A133VE70_9EURY</name>
<dbReference type="Proteomes" id="UP000070076">
    <property type="component" value="Unassembled WGS sequence"/>
</dbReference>
<evidence type="ECO:0000313" key="1">
    <source>
        <dbReference type="EMBL" id="KXB04731.1"/>
    </source>
</evidence>
<reference evidence="1 2" key="1">
    <citation type="journal article" date="2016" name="Sci. Rep.">
        <title>Metabolic traits of an uncultured archaeal lineage -MSBL1- from brine pools of the Red Sea.</title>
        <authorList>
            <person name="Mwirichia R."/>
            <person name="Alam I."/>
            <person name="Rashid M."/>
            <person name="Vinu M."/>
            <person name="Ba-Alawi W."/>
            <person name="Anthony Kamau A."/>
            <person name="Kamanda Ngugi D."/>
            <person name="Goker M."/>
            <person name="Klenk H.P."/>
            <person name="Bajic V."/>
            <person name="Stingl U."/>
        </authorList>
    </citation>
    <scope>NUCLEOTIDE SEQUENCE [LARGE SCALE GENOMIC DNA]</scope>
    <source>
        <strain evidence="1">SCGC-AAA261O19</strain>
    </source>
</reference>
<evidence type="ECO:0000313" key="2">
    <source>
        <dbReference type="Proteomes" id="UP000070076"/>
    </source>
</evidence>
<dbReference type="InterPro" id="IPR038071">
    <property type="entry name" value="UROD/MetE-like_sf"/>
</dbReference>
<keyword evidence="2" id="KW-1185">Reference proteome</keyword>
<proteinExistence type="predicted"/>
<dbReference type="EMBL" id="LHYB01000014">
    <property type="protein sequence ID" value="KXB04731.1"/>
    <property type="molecule type" value="Genomic_DNA"/>
</dbReference>
<dbReference type="Gene3D" id="3.20.20.210">
    <property type="match status" value="1"/>
</dbReference>
<evidence type="ECO:0008006" key="3">
    <source>
        <dbReference type="Google" id="ProtNLM"/>
    </source>
</evidence>
<gene>
    <name evidence="1" type="ORF">AKJ48_01545</name>
</gene>
<comment type="caution">
    <text evidence="1">The sequence shown here is derived from an EMBL/GenBank/DDBJ whole genome shotgun (WGS) entry which is preliminary data.</text>
</comment>
<protein>
    <recommendedName>
        <fullName evidence="3">Uroporphyrinogen decarboxylase (URO-D) domain-containing protein</fullName>
    </recommendedName>
</protein>
<accession>A0A133VE70</accession>
<dbReference type="AlphaFoldDB" id="A0A133VE70"/>
<sequence>PPISFPSDMTYPSLSRHCFDFSTLREIRPEKARSLYDKVAEYILELVKVGTELDYVDAIRVADDLCSYVGPNYSREFIETDYLRWHREFARIAQKKEKYSKLHTDGNLLVGGLMKKLSKIYDAIHPLDFMPKITLTDSLKWVDSIVEARSLSGGMIFFTGIPIEVMFREESSPGQIGETVRKLLQEHGRKRLVLSNTHRPYPGRSFNEAGAILKAKIVKEEAGKLGQ</sequence>
<feature type="non-terminal residue" evidence="1">
    <location>
        <position position="1"/>
    </location>
</feature>